<sequence>MRMPQQLSPFDLLPDEVLGRILTEVGRRRGGDEYSCEYHVQDFLLASCVCKRWSTLCFQVKDVDWSFDTLVEALSLVNFVQDDRVSLSRLGLHAQLVRLPTIQLPLLFNALFKSRCPARMDVILVDGIDTMQAASDEASDLGGLLNLLLECRKLEELTIDGRGLCFDGIARISTDVSQALNIRTLSLVKVEVTALCLRKLWNWLFERVQ</sequence>
<dbReference type="Gene3D" id="1.20.1280.50">
    <property type="match status" value="1"/>
</dbReference>
<proteinExistence type="predicted"/>
<dbReference type="AlphaFoldDB" id="A0A1Y1II71"/>
<organism evidence="1 2">
    <name type="scientific">Klebsormidium nitens</name>
    <name type="common">Green alga</name>
    <name type="synonym">Ulothrix nitens</name>
    <dbReference type="NCBI Taxonomy" id="105231"/>
    <lineage>
        <taxon>Eukaryota</taxon>
        <taxon>Viridiplantae</taxon>
        <taxon>Streptophyta</taxon>
        <taxon>Klebsormidiophyceae</taxon>
        <taxon>Klebsormidiales</taxon>
        <taxon>Klebsormidiaceae</taxon>
        <taxon>Klebsormidium</taxon>
    </lineage>
</organism>
<dbReference type="Proteomes" id="UP000054558">
    <property type="component" value="Unassembled WGS sequence"/>
</dbReference>
<protein>
    <recommendedName>
        <fullName evidence="3">F-box domain-containing protein</fullName>
    </recommendedName>
</protein>
<evidence type="ECO:0000313" key="2">
    <source>
        <dbReference type="Proteomes" id="UP000054558"/>
    </source>
</evidence>
<evidence type="ECO:0000313" key="1">
    <source>
        <dbReference type="EMBL" id="GAQ88347.1"/>
    </source>
</evidence>
<name>A0A1Y1II71_KLENI</name>
<evidence type="ECO:0008006" key="3">
    <source>
        <dbReference type="Google" id="ProtNLM"/>
    </source>
</evidence>
<dbReference type="EMBL" id="DF237369">
    <property type="protein sequence ID" value="GAQ88347.1"/>
    <property type="molecule type" value="Genomic_DNA"/>
</dbReference>
<keyword evidence="2" id="KW-1185">Reference proteome</keyword>
<reference evidence="1 2" key="1">
    <citation type="journal article" date="2014" name="Nat. Commun.">
        <title>Klebsormidium flaccidum genome reveals primary factors for plant terrestrial adaptation.</title>
        <authorList>
            <person name="Hori K."/>
            <person name="Maruyama F."/>
            <person name="Fujisawa T."/>
            <person name="Togashi T."/>
            <person name="Yamamoto N."/>
            <person name="Seo M."/>
            <person name="Sato S."/>
            <person name="Yamada T."/>
            <person name="Mori H."/>
            <person name="Tajima N."/>
            <person name="Moriyama T."/>
            <person name="Ikeuchi M."/>
            <person name="Watanabe M."/>
            <person name="Wada H."/>
            <person name="Kobayashi K."/>
            <person name="Saito M."/>
            <person name="Masuda T."/>
            <person name="Sasaki-Sekimoto Y."/>
            <person name="Mashiguchi K."/>
            <person name="Awai K."/>
            <person name="Shimojima M."/>
            <person name="Masuda S."/>
            <person name="Iwai M."/>
            <person name="Nobusawa T."/>
            <person name="Narise T."/>
            <person name="Kondo S."/>
            <person name="Saito H."/>
            <person name="Sato R."/>
            <person name="Murakawa M."/>
            <person name="Ihara Y."/>
            <person name="Oshima-Yamada Y."/>
            <person name="Ohtaka K."/>
            <person name="Satoh M."/>
            <person name="Sonobe K."/>
            <person name="Ishii M."/>
            <person name="Ohtani R."/>
            <person name="Kanamori-Sato M."/>
            <person name="Honoki R."/>
            <person name="Miyazaki D."/>
            <person name="Mochizuki H."/>
            <person name="Umetsu J."/>
            <person name="Higashi K."/>
            <person name="Shibata D."/>
            <person name="Kamiya Y."/>
            <person name="Sato N."/>
            <person name="Nakamura Y."/>
            <person name="Tabata S."/>
            <person name="Ida S."/>
            <person name="Kurokawa K."/>
            <person name="Ohta H."/>
        </authorList>
    </citation>
    <scope>NUCLEOTIDE SEQUENCE [LARGE SCALE GENOMIC DNA]</scope>
    <source>
        <strain evidence="1 2">NIES-2285</strain>
    </source>
</reference>
<gene>
    <name evidence="1" type="ORF">KFL_004200030</name>
</gene>
<accession>A0A1Y1II71</accession>